<gene>
    <name evidence="2" type="ORF">AGLY_011493</name>
</gene>
<keyword evidence="3" id="KW-1185">Reference proteome</keyword>
<feature type="non-terminal residue" evidence="2">
    <location>
        <position position="1"/>
    </location>
</feature>
<organism evidence="2 3">
    <name type="scientific">Aphis glycines</name>
    <name type="common">Soybean aphid</name>
    <dbReference type="NCBI Taxonomy" id="307491"/>
    <lineage>
        <taxon>Eukaryota</taxon>
        <taxon>Metazoa</taxon>
        <taxon>Ecdysozoa</taxon>
        <taxon>Arthropoda</taxon>
        <taxon>Hexapoda</taxon>
        <taxon>Insecta</taxon>
        <taxon>Pterygota</taxon>
        <taxon>Neoptera</taxon>
        <taxon>Paraneoptera</taxon>
        <taxon>Hemiptera</taxon>
        <taxon>Sternorrhyncha</taxon>
        <taxon>Aphidomorpha</taxon>
        <taxon>Aphidoidea</taxon>
        <taxon>Aphididae</taxon>
        <taxon>Aphidini</taxon>
        <taxon>Aphis</taxon>
        <taxon>Aphis</taxon>
    </lineage>
</organism>
<feature type="domain" description="HAT C-terminal dimerisation" evidence="1">
    <location>
        <begin position="499"/>
        <end position="540"/>
    </location>
</feature>
<accession>A0A6G0TBN7</accession>
<proteinExistence type="predicted"/>
<dbReference type="Proteomes" id="UP000475862">
    <property type="component" value="Unassembled WGS sequence"/>
</dbReference>
<dbReference type="OrthoDB" id="10023262at2759"/>
<evidence type="ECO:0000259" key="1">
    <source>
        <dbReference type="Pfam" id="PF05699"/>
    </source>
</evidence>
<dbReference type="PANTHER" id="PTHR37162">
    <property type="entry name" value="HAT FAMILY DIMERISATION DOMAINCONTAINING PROTEIN-RELATED"/>
    <property type="match status" value="1"/>
</dbReference>
<dbReference type="Pfam" id="PF05699">
    <property type="entry name" value="Dimer_Tnp_hAT"/>
    <property type="match status" value="1"/>
</dbReference>
<evidence type="ECO:0000313" key="2">
    <source>
        <dbReference type="EMBL" id="KAE9530031.1"/>
    </source>
</evidence>
<protein>
    <recommendedName>
        <fullName evidence="1">HAT C-terminal dimerisation domain-containing protein</fullName>
    </recommendedName>
</protein>
<dbReference type="PANTHER" id="PTHR37162:SF1">
    <property type="entry name" value="BED-TYPE DOMAIN-CONTAINING PROTEIN"/>
    <property type="match status" value="1"/>
</dbReference>
<comment type="caution">
    <text evidence="2">The sequence shown here is derived from an EMBL/GenBank/DDBJ whole genome shotgun (WGS) entry which is preliminary data.</text>
</comment>
<reference evidence="2 3" key="1">
    <citation type="submission" date="2019-08" db="EMBL/GenBank/DDBJ databases">
        <title>The genome of the soybean aphid Biotype 1, its phylome, world population structure and adaptation to the North American continent.</title>
        <authorList>
            <person name="Giordano R."/>
            <person name="Donthu R.K."/>
            <person name="Hernandez A.G."/>
            <person name="Wright C.L."/>
            <person name="Zimin A.V."/>
        </authorList>
    </citation>
    <scope>NUCLEOTIDE SEQUENCE [LARGE SCALE GENOMIC DNA]</scope>
    <source>
        <tissue evidence="2">Whole aphids</tissue>
    </source>
</reference>
<evidence type="ECO:0000313" key="3">
    <source>
        <dbReference type="Proteomes" id="UP000475862"/>
    </source>
</evidence>
<dbReference type="SUPFAM" id="SSF53098">
    <property type="entry name" value="Ribonuclease H-like"/>
    <property type="match status" value="1"/>
</dbReference>
<dbReference type="GO" id="GO:0046983">
    <property type="term" value="F:protein dimerization activity"/>
    <property type="evidence" value="ECO:0007669"/>
    <property type="project" value="InterPro"/>
</dbReference>
<dbReference type="InterPro" id="IPR008906">
    <property type="entry name" value="HATC_C_dom"/>
</dbReference>
<dbReference type="InterPro" id="IPR012337">
    <property type="entry name" value="RNaseH-like_sf"/>
</dbReference>
<dbReference type="AlphaFoldDB" id="A0A6G0TBN7"/>
<dbReference type="EMBL" id="VYZN01000043">
    <property type="protein sequence ID" value="KAE9530031.1"/>
    <property type="molecule type" value="Genomic_DNA"/>
</dbReference>
<name>A0A6G0TBN7_APHGL</name>
<sequence>IRKVQYAQNFRVDWLWQNEFKLWLKNVPSDSSKAFCKICCCELRARRADLLNHMDTKKHKSSIKVLRIHPPNTIKPTITSLNTSRAEVALAMFVSVHCGLLSVDHLGALCKSHFSGTNNTADNLCLHRTKCTAIIKNVLCLYFKNNLKDDIGNGRFSIVAIFYSTFQNKIVTTFFGLEELVECNAAAIVKAILNALKSYELDIKNGIGIGTDNASVMLATSYACSETMPRNLEFLISETYNWFSKSTLRQQAYRHIFKIMNDDHEPLKIVQACNTRWLSIESAVVRIINQWHECKEKCYLAEMLYTIDLQRVNKLFESNSVDPTKLVNELVTLICVPSSPRPAHYICSIGKLFVIPTFNFNPITKDFSNFLYPNPYLSYGFEKKVEELRNLKLLMKLDEKKLRSRCISFATVLVKQLQQRLPENLGILQKVEIIFPSNTLNQIKDNISPLCEHFGLDLINIEKIEMQWHKINLITWSNTSSAGIFWAEVKKFKDASGSNPFEELADFAFMILALPFSNAAVERVFSQMNLVKIKTRNRMGFNVLISILHIRSGLKRHGKCCDSYVIPDTILHKIGTKESYINIPENELAIFEDLPI</sequence>